<dbReference type="InterPro" id="IPR020946">
    <property type="entry name" value="Flavin_mOase-like"/>
</dbReference>
<dbReference type="GO" id="GO:0050660">
    <property type="term" value="F:flavin adenine dinucleotide binding"/>
    <property type="evidence" value="ECO:0007669"/>
    <property type="project" value="InterPro"/>
</dbReference>
<dbReference type="InterPro" id="IPR036188">
    <property type="entry name" value="FAD/NAD-bd_sf"/>
</dbReference>
<comment type="similarity">
    <text evidence="1">Belongs to the FAD-binding monooxygenase family.</text>
</comment>
<dbReference type="Proteomes" id="UP001301769">
    <property type="component" value="Unassembled WGS sequence"/>
</dbReference>
<protein>
    <submittedName>
        <fullName evidence="5">Cyclohexanone 1,2-monooxygenase</fullName>
    </submittedName>
</protein>
<dbReference type="AlphaFoldDB" id="A0AAN7AZ82"/>
<organism evidence="5 6">
    <name type="scientific">Rhypophila decipiens</name>
    <dbReference type="NCBI Taxonomy" id="261697"/>
    <lineage>
        <taxon>Eukaryota</taxon>
        <taxon>Fungi</taxon>
        <taxon>Dikarya</taxon>
        <taxon>Ascomycota</taxon>
        <taxon>Pezizomycotina</taxon>
        <taxon>Sordariomycetes</taxon>
        <taxon>Sordariomycetidae</taxon>
        <taxon>Sordariales</taxon>
        <taxon>Naviculisporaceae</taxon>
        <taxon>Rhypophila</taxon>
    </lineage>
</organism>
<dbReference type="EMBL" id="MU858339">
    <property type="protein sequence ID" value="KAK4206901.1"/>
    <property type="molecule type" value="Genomic_DNA"/>
</dbReference>
<keyword evidence="4" id="KW-0560">Oxidoreductase</keyword>
<dbReference type="GO" id="GO:0050661">
    <property type="term" value="F:NADP binding"/>
    <property type="evidence" value="ECO:0007669"/>
    <property type="project" value="InterPro"/>
</dbReference>
<dbReference type="GO" id="GO:0004499">
    <property type="term" value="F:N,N-dimethylaniline monooxygenase activity"/>
    <property type="evidence" value="ECO:0007669"/>
    <property type="project" value="InterPro"/>
</dbReference>
<evidence type="ECO:0000256" key="4">
    <source>
        <dbReference type="ARBA" id="ARBA00023002"/>
    </source>
</evidence>
<dbReference type="Gene3D" id="3.50.50.60">
    <property type="entry name" value="FAD/NAD(P)-binding domain"/>
    <property type="match status" value="2"/>
</dbReference>
<accession>A0AAN7AZ82</accession>
<proteinExistence type="inferred from homology"/>
<reference evidence="5" key="2">
    <citation type="submission" date="2023-05" db="EMBL/GenBank/DDBJ databases">
        <authorList>
            <consortium name="Lawrence Berkeley National Laboratory"/>
            <person name="Steindorff A."/>
            <person name="Hensen N."/>
            <person name="Bonometti L."/>
            <person name="Westerberg I."/>
            <person name="Brannstrom I.O."/>
            <person name="Guillou S."/>
            <person name="Cros-Aarteil S."/>
            <person name="Calhoun S."/>
            <person name="Haridas S."/>
            <person name="Kuo A."/>
            <person name="Mondo S."/>
            <person name="Pangilinan J."/>
            <person name="Riley R."/>
            <person name="Labutti K."/>
            <person name="Andreopoulos B."/>
            <person name="Lipzen A."/>
            <person name="Chen C."/>
            <person name="Yanf M."/>
            <person name="Daum C."/>
            <person name="Ng V."/>
            <person name="Clum A."/>
            <person name="Ohm R."/>
            <person name="Martin F."/>
            <person name="Silar P."/>
            <person name="Natvig D."/>
            <person name="Lalanne C."/>
            <person name="Gautier V."/>
            <person name="Ament-Velasquez S.L."/>
            <person name="Kruys A."/>
            <person name="Hutchinson M.I."/>
            <person name="Powell A.J."/>
            <person name="Barry K."/>
            <person name="Miller A.N."/>
            <person name="Grigoriev I.V."/>
            <person name="Debuchy R."/>
            <person name="Gladieux P."/>
            <person name="Thoren M.H."/>
            <person name="Johannesson H."/>
        </authorList>
    </citation>
    <scope>NUCLEOTIDE SEQUENCE</scope>
    <source>
        <strain evidence="5">PSN293</strain>
    </source>
</reference>
<name>A0AAN7AZ82_9PEZI</name>
<dbReference type="PANTHER" id="PTHR42877">
    <property type="entry name" value="L-ORNITHINE N(5)-MONOOXYGENASE-RELATED"/>
    <property type="match status" value="1"/>
</dbReference>
<evidence type="ECO:0000256" key="1">
    <source>
        <dbReference type="ARBA" id="ARBA00010139"/>
    </source>
</evidence>
<reference evidence="5" key="1">
    <citation type="journal article" date="2023" name="Mol. Phylogenet. Evol.">
        <title>Genome-scale phylogeny and comparative genomics of the fungal order Sordariales.</title>
        <authorList>
            <person name="Hensen N."/>
            <person name="Bonometti L."/>
            <person name="Westerberg I."/>
            <person name="Brannstrom I.O."/>
            <person name="Guillou S."/>
            <person name="Cros-Aarteil S."/>
            <person name="Calhoun S."/>
            <person name="Haridas S."/>
            <person name="Kuo A."/>
            <person name="Mondo S."/>
            <person name="Pangilinan J."/>
            <person name="Riley R."/>
            <person name="LaButti K."/>
            <person name="Andreopoulos B."/>
            <person name="Lipzen A."/>
            <person name="Chen C."/>
            <person name="Yan M."/>
            <person name="Daum C."/>
            <person name="Ng V."/>
            <person name="Clum A."/>
            <person name="Steindorff A."/>
            <person name="Ohm R.A."/>
            <person name="Martin F."/>
            <person name="Silar P."/>
            <person name="Natvig D.O."/>
            <person name="Lalanne C."/>
            <person name="Gautier V."/>
            <person name="Ament-Velasquez S.L."/>
            <person name="Kruys A."/>
            <person name="Hutchinson M.I."/>
            <person name="Powell A.J."/>
            <person name="Barry K."/>
            <person name="Miller A.N."/>
            <person name="Grigoriev I.V."/>
            <person name="Debuchy R."/>
            <person name="Gladieux P."/>
            <person name="Hiltunen Thoren M."/>
            <person name="Johannesson H."/>
        </authorList>
    </citation>
    <scope>NUCLEOTIDE SEQUENCE</scope>
    <source>
        <strain evidence="5">PSN293</strain>
    </source>
</reference>
<evidence type="ECO:0000256" key="3">
    <source>
        <dbReference type="ARBA" id="ARBA00022827"/>
    </source>
</evidence>
<keyword evidence="3" id="KW-0274">FAD</keyword>
<gene>
    <name evidence="5" type="ORF">QBC37DRAFT_380621</name>
</gene>
<evidence type="ECO:0000313" key="6">
    <source>
        <dbReference type="Proteomes" id="UP001301769"/>
    </source>
</evidence>
<keyword evidence="6" id="KW-1185">Reference proteome</keyword>
<dbReference type="Pfam" id="PF00743">
    <property type="entry name" value="FMO-like"/>
    <property type="match status" value="1"/>
</dbReference>
<sequence length="656" mass="73689">MTAFQDVPAAPVTRPVAIETIEPTEIPGVVLPTAVPLLNKTSNNDPEPGLDDPFKLDPNTYAYEPRKIRVITIGAGFSGLLVAHKFQYQHPELKDIVEHKIFEALHDVGGTWLMNDYPGVQCDVPAHIYAFPFDPNPNWSNFYAAGRDIQAYIKATTKKWNLDRDIHFNHKVINAVWHEDAGHWQVTVLDTTSNIQRDEFCEILISSQGVLVHESWPSIPGLRDSETLAPRKFKGHVTHSARWDHNFDYSGKRIAVIGNGSSGIQIVPQMAKLPGTTVRNFVRGPAWVYYRAPASQHLGRSTVETNPAYTDEEKANFQDPEFHRQERKKIIARSNKSFYIFKKGETNAAAMKLAAAQMAEKLGHRKDLCDILIPKWELGCRRITPGPGYLESFLKDNVSLTKSAITAVEENAVVTADGERWECDVVVCATGFDVSYRPRYPVLGLDKTTDLATLWADGAKAYMSICVPNYPNYFMMTGPNNLGGHGSLIMSLDWVAEYIIKWINKISVEDIKRVSPTQSALDSFIRHGDEVHKTLVWSGACSSWYKRGTVDGRVTALFGGSAQLFNRLTRELRPEDFEIAYRTANQWRFMGNGFTRFEFEEGADLAWYVPKAMEFTEDVKRQIEEERNDTQGDKNLAGAEKVQVIASVTAAVDALD</sequence>
<dbReference type="InterPro" id="IPR051209">
    <property type="entry name" value="FAD-bind_Monooxygenase_sf"/>
</dbReference>
<keyword evidence="2" id="KW-0285">Flavoprotein</keyword>
<evidence type="ECO:0000313" key="5">
    <source>
        <dbReference type="EMBL" id="KAK4206901.1"/>
    </source>
</evidence>
<dbReference type="SUPFAM" id="SSF51905">
    <property type="entry name" value="FAD/NAD(P)-binding domain"/>
    <property type="match status" value="1"/>
</dbReference>
<evidence type="ECO:0000256" key="2">
    <source>
        <dbReference type="ARBA" id="ARBA00022630"/>
    </source>
</evidence>
<dbReference type="PANTHER" id="PTHR42877:SF2">
    <property type="entry name" value="FAD_NAD(P)-BINDING DOMAIN-CONTAINING PROTEIN"/>
    <property type="match status" value="1"/>
</dbReference>
<comment type="caution">
    <text evidence="5">The sequence shown here is derived from an EMBL/GenBank/DDBJ whole genome shotgun (WGS) entry which is preliminary data.</text>
</comment>